<sequence>MTAGWVFAVVAGSCAALSSTFMKLVSDATFNSSVTTAGNNAGTFLEGILYPHTVGVLINIAFIFVTQSLMWFYFSKSLVYCDSALEATVINTACNFSVSALLGSVLFGEELTLQWCFGLSLILAGVLLIVRQTTLPNMEKPELKKE</sequence>
<evidence type="ECO:0008006" key="4">
    <source>
        <dbReference type="Google" id="ProtNLM"/>
    </source>
</evidence>
<evidence type="ECO:0000256" key="1">
    <source>
        <dbReference type="SAM" id="Phobius"/>
    </source>
</evidence>
<feature type="transmembrane region" description="Helical" evidence="1">
    <location>
        <begin position="49"/>
        <end position="72"/>
    </location>
</feature>
<organism evidence="2 3">
    <name type="scientific">Sphaeroforma arctica JP610</name>
    <dbReference type="NCBI Taxonomy" id="667725"/>
    <lineage>
        <taxon>Eukaryota</taxon>
        <taxon>Ichthyosporea</taxon>
        <taxon>Ichthyophonida</taxon>
        <taxon>Sphaeroforma</taxon>
    </lineage>
</organism>
<evidence type="ECO:0000313" key="3">
    <source>
        <dbReference type="Proteomes" id="UP000054560"/>
    </source>
</evidence>
<reference evidence="2 3" key="1">
    <citation type="submission" date="2011-02" db="EMBL/GenBank/DDBJ databases">
        <title>The Genome Sequence of Sphaeroforma arctica JP610.</title>
        <authorList>
            <consortium name="The Broad Institute Genome Sequencing Platform"/>
            <person name="Russ C."/>
            <person name="Cuomo C."/>
            <person name="Young S.K."/>
            <person name="Zeng Q."/>
            <person name="Gargeya S."/>
            <person name="Alvarado L."/>
            <person name="Berlin A."/>
            <person name="Chapman S.B."/>
            <person name="Chen Z."/>
            <person name="Freedman E."/>
            <person name="Gellesch M."/>
            <person name="Goldberg J."/>
            <person name="Griggs A."/>
            <person name="Gujja S."/>
            <person name="Heilman E."/>
            <person name="Heiman D."/>
            <person name="Howarth C."/>
            <person name="Mehta T."/>
            <person name="Neiman D."/>
            <person name="Pearson M."/>
            <person name="Roberts A."/>
            <person name="Saif S."/>
            <person name="Shea T."/>
            <person name="Shenoy N."/>
            <person name="Sisk P."/>
            <person name="Stolte C."/>
            <person name="Sykes S."/>
            <person name="White J."/>
            <person name="Yandava C."/>
            <person name="Burger G."/>
            <person name="Gray M.W."/>
            <person name="Holland P.W.H."/>
            <person name="King N."/>
            <person name="Lang F.B.F."/>
            <person name="Roger A.J."/>
            <person name="Ruiz-Trillo I."/>
            <person name="Haas B."/>
            <person name="Nusbaum C."/>
            <person name="Birren B."/>
        </authorList>
    </citation>
    <scope>NUCLEOTIDE SEQUENCE [LARGE SCALE GENOMIC DNA]</scope>
    <source>
        <strain evidence="2 3">JP610</strain>
    </source>
</reference>
<dbReference type="STRING" id="667725.A0A0L0FN81"/>
<dbReference type="eggNOG" id="ENOG502SCCE">
    <property type="taxonomic scope" value="Eukaryota"/>
</dbReference>
<dbReference type="GeneID" id="25909812"/>
<dbReference type="OrthoDB" id="5854584at2759"/>
<keyword evidence="1" id="KW-1133">Transmembrane helix</keyword>
<keyword evidence="1" id="KW-0812">Transmembrane</keyword>
<feature type="transmembrane region" description="Helical" evidence="1">
    <location>
        <begin position="112"/>
        <end position="130"/>
    </location>
</feature>
<name>A0A0L0FN81_9EUKA</name>
<dbReference type="RefSeq" id="XP_014152152.1">
    <property type="nucleotide sequence ID" value="XM_014296677.1"/>
</dbReference>
<dbReference type="AlphaFoldDB" id="A0A0L0FN81"/>
<evidence type="ECO:0000313" key="2">
    <source>
        <dbReference type="EMBL" id="KNC78250.1"/>
    </source>
</evidence>
<dbReference type="InterPro" id="IPR039632">
    <property type="entry name" value="TMEM42"/>
</dbReference>
<dbReference type="Proteomes" id="UP000054560">
    <property type="component" value="Unassembled WGS sequence"/>
</dbReference>
<dbReference type="InterPro" id="IPR037185">
    <property type="entry name" value="EmrE-like"/>
</dbReference>
<accession>A0A0L0FN81</accession>
<keyword evidence="3" id="KW-1185">Reference proteome</keyword>
<protein>
    <recommendedName>
        <fullName evidence="4">EamA domain-containing protein</fullName>
    </recommendedName>
</protein>
<gene>
    <name evidence="2" type="ORF">SARC_09308</name>
</gene>
<keyword evidence="1" id="KW-0472">Membrane</keyword>
<dbReference type="EMBL" id="KQ242528">
    <property type="protein sequence ID" value="KNC78250.1"/>
    <property type="molecule type" value="Genomic_DNA"/>
</dbReference>
<dbReference type="PANTHER" id="PTHR31965">
    <property type="entry name" value="TRANSMEMBRANE PROTEIN 42"/>
    <property type="match status" value="1"/>
</dbReference>
<dbReference type="SUPFAM" id="SSF103481">
    <property type="entry name" value="Multidrug resistance efflux transporter EmrE"/>
    <property type="match status" value="1"/>
</dbReference>
<proteinExistence type="predicted"/>
<dbReference type="PANTHER" id="PTHR31965:SF1">
    <property type="entry name" value="TRANSMEMBRANE PROTEIN 42"/>
    <property type="match status" value="1"/>
</dbReference>
<feature type="transmembrane region" description="Helical" evidence="1">
    <location>
        <begin position="84"/>
        <end position="106"/>
    </location>
</feature>